<evidence type="ECO:0000313" key="4">
    <source>
        <dbReference type="Proteomes" id="UP000553632"/>
    </source>
</evidence>
<feature type="compositionally biased region" description="Basic residues" evidence="1">
    <location>
        <begin position="12"/>
        <end position="23"/>
    </location>
</feature>
<feature type="compositionally biased region" description="Basic and acidic residues" evidence="1">
    <location>
        <begin position="1"/>
        <end position="11"/>
    </location>
</feature>
<dbReference type="InterPro" id="IPR052055">
    <property type="entry name" value="Hepadnavirus_pol/RT"/>
</dbReference>
<dbReference type="SUPFAM" id="SSF56672">
    <property type="entry name" value="DNA/RNA polymerases"/>
    <property type="match status" value="1"/>
</dbReference>
<accession>A0A7J6Q064</accession>
<name>A0A7J6Q064_PEROL</name>
<evidence type="ECO:0000256" key="2">
    <source>
        <dbReference type="SAM" id="Phobius"/>
    </source>
</evidence>
<keyword evidence="2" id="KW-1133">Transmembrane helix</keyword>
<evidence type="ECO:0000256" key="1">
    <source>
        <dbReference type="SAM" id="MobiDB-lite"/>
    </source>
</evidence>
<comment type="caution">
    <text evidence="3">The sequence shown here is derived from an EMBL/GenBank/DDBJ whole genome shotgun (WGS) entry which is preliminary data.</text>
</comment>
<feature type="transmembrane region" description="Helical" evidence="2">
    <location>
        <begin position="468"/>
        <end position="486"/>
    </location>
</feature>
<sequence length="725" mass="79418">MAPGKRSLEGRRKNRARYRAKRARAAEVDQPIPPMPVASSAGSPQHDDVGGSSALHPWEANASEVFASFSPESIPPVDGTGFPDLSQWDGDISFSPRYEKLSLALAKAVRAKAEAWVRRPEVRNFLLRYEQATRLEQTEMANKWVALGIERESEQLAATLARLLESAGLGSSETLLQSASPISPIRGRLLEAVARVTWPGEGPEDCGIAAVAMSGMPLGLSVPIPEDLRTWPAYHEQPLRPGEPEVIRWTGLSDSDLPPRPQVDDSAMARLLDEQIKRELETGKMISMNRSTFREIGGLGISKANVIWKDAAHSKIRIISNYRTSGVNHASRMLTTTLYPGLPQIRLLLREVGPGSALAEYDVSSAFRTLQTHPLECRFLALRDPRPSAPPDGILYDLAVPFGAKASCSVFVRVNSAIHRTQRRLLGAAYDRLSGPFCMEGEDRIGRGHAFARSRRPRGFIFVDDSRWVFTSILGLVMLLMLALVYRVGVEYGKVHYLSGDCRVLGWKVDCNSDTKCEGEKGSPCLSIPPEKAERYSGMIEQMLADGVTSTSEFASILGKLAWCAQLMVVWRPHLASLYAQKAIAEKRSLHSFRLGGKVLGELTFFHHALKGSLPCIPVTKIISDNILMVTDASISGLGGYFRLDRKYYWFCCNHVDDPTLWSSLYAIRAADAGAQSDGVVSGDITFLELAAIGLGVLAVEAVLGRATSDDYAPLIHAFSDNCSA</sequence>
<feature type="region of interest" description="Disordered" evidence="1">
    <location>
        <begin position="1"/>
        <end position="55"/>
    </location>
</feature>
<keyword evidence="2" id="KW-0812">Transmembrane</keyword>
<gene>
    <name evidence="3" type="ORF">FOZ63_031211</name>
</gene>
<dbReference type="PANTHER" id="PTHR33050">
    <property type="entry name" value="REVERSE TRANSCRIPTASE DOMAIN-CONTAINING PROTEIN"/>
    <property type="match status" value="1"/>
</dbReference>
<dbReference type="PANTHER" id="PTHR33050:SF7">
    <property type="entry name" value="RIBONUCLEASE H"/>
    <property type="match status" value="1"/>
</dbReference>
<proteinExistence type="predicted"/>
<dbReference type="EMBL" id="JABANO010036746">
    <property type="protein sequence ID" value="KAF4701296.1"/>
    <property type="molecule type" value="Genomic_DNA"/>
</dbReference>
<feature type="non-terminal residue" evidence="3">
    <location>
        <position position="725"/>
    </location>
</feature>
<keyword evidence="2" id="KW-0472">Membrane</keyword>
<reference evidence="3 4" key="1">
    <citation type="submission" date="2020-04" db="EMBL/GenBank/DDBJ databases">
        <title>Perkinsus olseni comparative genomics.</title>
        <authorList>
            <person name="Bogema D.R."/>
        </authorList>
    </citation>
    <scope>NUCLEOTIDE SEQUENCE [LARGE SCALE GENOMIC DNA]</scope>
    <source>
        <strain evidence="3 4">ATCC PRA-207</strain>
    </source>
</reference>
<keyword evidence="4" id="KW-1185">Reference proteome</keyword>
<dbReference type="AlphaFoldDB" id="A0A7J6Q064"/>
<dbReference type="Proteomes" id="UP000553632">
    <property type="component" value="Unassembled WGS sequence"/>
</dbReference>
<dbReference type="InterPro" id="IPR043502">
    <property type="entry name" value="DNA/RNA_pol_sf"/>
</dbReference>
<organism evidence="3 4">
    <name type="scientific">Perkinsus olseni</name>
    <name type="common">Perkinsus atlanticus</name>
    <dbReference type="NCBI Taxonomy" id="32597"/>
    <lineage>
        <taxon>Eukaryota</taxon>
        <taxon>Sar</taxon>
        <taxon>Alveolata</taxon>
        <taxon>Perkinsozoa</taxon>
        <taxon>Perkinsea</taxon>
        <taxon>Perkinsida</taxon>
        <taxon>Perkinsidae</taxon>
        <taxon>Perkinsus</taxon>
    </lineage>
</organism>
<evidence type="ECO:0000313" key="3">
    <source>
        <dbReference type="EMBL" id="KAF4701296.1"/>
    </source>
</evidence>
<protein>
    <recommendedName>
        <fullName evidence="5">Reverse transcriptase domain-containing protein</fullName>
    </recommendedName>
</protein>
<evidence type="ECO:0008006" key="5">
    <source>
        <dbReference type="Google" id="ProtNLM"/>
    </source>
</evidence>